<feature type="domain" description="Cell wall hydrolase SleB" evidence="2">
    <location>
        <begin position="104"/>
        <end position="213"/>
    </location>
</feature>
<dbReference type="InterPro" id="IPR042047">
    <property type="entry name" value="SleB_dom1"/>
</dbReference>
<organism evidence="3 4">
    <name type="scientific">Pseudoroseicyclus tamaricis</name>
    <dbReference type="NCBI Taxonomy" id="2705421"/>
    <lineage>
        <taxon>Bacteria</taxon>
        <taxon>Pseudomonadati</taxon>
        <taxon>Pseudomonadota</taxon>
        <taxon>Alphaproteobacteria</taxon>
        <taxon>Rhodobacterales</taxon>
        <taxon>Paracoccaceae</taxon>
        <taxon>Pseudoroseicyclus</taxon>
    </lineage>
</organism>
<proteinExistence type="predicted"/>
<keyword evidence="1" id="KW-0732">Signal</keyword>
<reference evidence="3 4" key="1">
    <citation type="submission" date="2020-02" db="EMBL/GenBank/DDBJ databases">
        <title>Pseudoroseicyclus tamarix, sp. nov., isolated from offshore sediment of a Tamarix chinensis forest.</title>
        <authorList>
            <person name="Gai Y."/>
        </authorList>
    </citation>
    <scope>NUCLEOTIDE SEQUENCE [LARGE SCALE GENOMIC DNA]</scope>
    <source>
        <strain evidence="3 4">CLL3-39</strain>
    </source>
</reference>
<sequence>MQLAQAGIRALRGAFFMLALMGPGIASADGQLAGQLSDLMGQERQALSATPEARLLAVTAPSEDRLAAMGDLAYTEAFLTQLPTASGGAEWQCLTEALYFEARGESAQGLFAVAEVIMNRVDSGRFPGSVCGVIHQGTGAQYQCQFTYTCDGTPEVVHEQAAWARVGKVARLMLDGADRELTNGATYYHTTAVRPSWARSFPQTAQIGAHLFYRQT</sequence>
<evidence type="ECO:0000256" key="1">
    <source>
        <dbReference type="SAM" id="SignalP"/>
    </source>
</evidence>
<accession>A0A6B2JXT4</accession>
<dbReference type="EMBL" id="JAAGAB010000001">
    <property type="protein sequence ID" value="NDV00172.1"/>
    <property type="molecule type" value="Genomic_DNA"/>
</dbReference>
<comment type="caution">
    <text evidence="3">The sequence shown here is derived from an EMBL/GenBank/DDBJ whole genome shotgun (WGS) entry which is preliminary data.</text>
</comment>
<feature type="signal peptide" evidence="1">
    <location>
        <begin position="1"/>
        <end position="28"/>
    </location>
</feature>
<keyword evidence="4" id="KW-1185">Reference proteome</keyword>
<evidence type="ECO:0000313" key="3">
    <source>
        <dbReference type="EMBL" id="NDV00172.1"/>
    </source>
</evidence>
<protein>
    <submittedName>
        <fullName evidence="3">Cell wall hydrolase</fullName>
    </submittedName>
</protein>
<feature type="chain" id="PRO_5025429104" evidence="1">
    <location>
        <begin position="29"/>
        <end position="216"/>
    </location>
</feature>
<dbReference type="Proteomes" id="UP000474757">
    <property type="component" value="Unassembled WGS sequence"/>
</dbReference>
<dbReference type="Pfam" id="PF07486">
    <property type="entry name" value="Hydrolase_2"/>
    <property type="match status" value="1"/>
</dbReference>
<dbReference type="GO" id="GO:0016787">
    <property type="term" value="F:hydrolase activity"/>
    <property type="evidence" value="ECO:0007669"/>
    <property type="project" value="UniProtKB-KW"/>
</dbReference>
<dbReference type="AlphaFoldDB" id="A0A6B2JXT4"/>
<keyword evidence="3" id="KW-0378">Hydrolase</keyword>
<dbReference type="Gene3D" id="1.10.10.2520">
    <property type="entry name" value="Cell wall hydrolase SleB, domain 1"/>
    <property type="match status" value="1"/>
</dbReference>
<name>A0A6B2JXT4_9RHOB</name>
<evidence type="ECO:0000259" key="2">
    <source>
        <dbReference type="Pfam" id="PF07486"/>
    </source>
</evidence>
<gene>
    <name evidence="3" type="ORF">GZA08_04210</name>
</gene>
<dbReference type="InterPro" id="IPR011105">
    <property type="entry name" value="Cell_wall_hydrolase_SleB"/>
</dbReference>
<evidence type="ECO:0000313" key="4">
    <source>
        <dbReference type="Proteomes" id="UP000474757"/>
    </source>
</evidence>